<dbReference type="Gramene" id="Pp3c15_17660V3.1">
    <property type="protein sequence ID" value="PAC:32928149.CDS.1"/>
    <property type="gene ID" value="Pp3c15_17660"/>
</dbReference>
<dbReference type="AlphaFoldDB" id="A0A2K1JDK2"/>
<protein>
    <submittedName>
        <fullName evidence="1 2">Uncharacterized protein</fullName>
    </submittedName>
</protein>
<keyword evidence="3" id="KW-1185">Reference proteome</keyword>
<name>A0A2K1JDK2_PHYPA</name>
<proteinExistence type="predicted"/>
<evidence type="ECO:0000313" key="2">
    <source>
        <dbReference type="EnsemblPlants" id="PAC:32928149.CDS.1"/>
    </source>
</evidence>
<evidence type="ECO:0000313" key="1">
    <source>
        <dbReference type="EMBL" id="PNR39598.1"/>
    </source>
</evidence>
<dbReference type="PaxDb" id="3218-PP1S359_37V6.1"/>
<gene>
    <name evidence="1" type="ORF">PHYPA_019877</name>
</gene>
<dbReference type="Proteomes" id="UP000006727">
    <property type="component" value="Chromosome 15"/>
</dbReference>
<sequence length="62" mass="7168">MNRGQTECLNCTSRAPTNRRLVLSFCRFCVFRKPSLNVIVIFKAPKFCKRKVTVLDKFLSKG</sequence>
<evidence type="ECO:0000313" key="3">
    <source>
        <dbReference type="Proteomes" id="UP000006727"/>
    </source>
</evidence>
<accession>A0A2K1JDK2</accession>
<dbReference type="InParanoid" id="A0A2K1JDK2"/>
<dbReference type="EMBL" id="ABEU02000015">
    <property type="protein sequence ID" value="PNR39598.1"/>
    <property type="molecule type" value="Genomic_DNA"/>
</dbReference>
<dbReference type="EnsemblPlants" id="Pp3c15_17660V3.1">
    <property type="protein sequence ID" value="PAC:32928149.CDS.1"/>
    <property type="gene ID" value="Pp3c15_17660"/>
</dbReference>
<reference evidence="1 3" key="1">
    <citation type="journal article" date="2008" name="Science">
        <title>The Physcomitrella genome reveals evolutionary insights into the conquest of land by plants.</title>
        <authorList>
            <person name="Rensing S."/>
            <person name="Lang D."/>
            <person name="Zimmer A."/>
            <person name="Terry A."/>
            <person name="Salamov A."/>
            <person name="Shapiro H."/>
            <person name="Nishiyama T."/>
            <person name="Perroud P.-F."/>
            <person name="Lindquist E."/>
            <person name="Kamisugi Y."/>
            <person name="Tanahashi T."/>
            <person name="Sakakibara K."/>
            <person name="Fujita T."/>
            <person name="Oishi K."/>
            <person name="Shin-I T."/>
            <person name="Kuroki Y."/>
            <person name="Toyoda A."/>
            <person name="Suzuki Y."/>
            <person name="Hashimoto A."/>
            <person name="Yamaguchi K."/>
            <person name="Sugano A."/>
            <person name="Kohara Y."/>
            <person name="Fujiyama A."/>
            <person name="Anterola A."/>
            <person name="Aoki S."/>
            <person name="Ashton N."/>
            <person name="Barbazuk W.B."/>
            <person name="Barker E."/>
            <person name="Bennetzen J."/>
            <person name="Bezanilla M."/>
            <person name="Blankenship R."/>
            <person name="Cho S.H."/>
            <person name="Dutcher S."/>
            <person name="Estelle M."/>
            <person name="Fawcett J.A."/>
            <person name="Gundlach H."/>
            <person name="Hanada K."/>
            <person name="Heyl A."/>
            <person name="Hicks K.A."/>
            <person name="Hugh J."/>
            <person name="Lohr M."/>
            <person name="Mayer K."/>
            <person name="Melkozernov A."/>
            <person name="Murata T."/>
            <person name="Nelson D."/>
            <person name="Pils B."/>
            <person name="Prigge M."/>
            <person name="Reiss B."/>
            <person name="Renner T."/>
            <person name="Rombauts S."/>
            <person name="Rushton P."/>
            <person name="Sanderfoot A."/>
            <person name="Schween G."/>
            <person name="Shiu S.-H."/>
            <person name="Stueber K."/>
            <person name="Theodoulou F.L."/>
            <person name="Tu H."/>
            <person name="Van de Peer Y."/>
            <person name="Verrier P.J."/>
            <person name="Waters E."/>
            <person name="Wood A."/>
            <person name="Yang L."/>
            <person name="Cove D."/>
            <person name="Cuming A."/>
            <person name="Hasebe M."/>
            <person name="Lucas S."/>
            <person name="Mishler D.B."/>
            <person name="Reski R."/>
            <person name="Grigoriev I."/>
            <person name="Quatrano R.S."/>
            <person name="Boore J.L."/>
        </authorList>
    </citation>
    <scope>NUCLEOTIDE SEQUENCE [LARGE SCALE GENOMIC DNA]</scope>
    <source>
        <strain evidence="2 3">cv. Gransden 2004</strain>
    </source>
</reference>
<reference evidence="2" key="3">
    <citation type="submission" date="2020-12" db="UniProtKB">
        <authorList>
            <consortium name="EnsemblPlants"/>
        </authorList>
    </citation>
    <scope>IDENTIFICATION</scope>
</reference>
<reference evidence="1 3" key="2">
    <citation type="journal article" date="2018" name="Plant J.">
        <title>The Physcomitrella patens chromosome-scale assembly reveals moss genome structure and evolution.</title>
        <authorList>
            <person name="Lang D."/>
            <person name="Ullrich K.K."/>
            <person name="Murat F."/>
            <person name="Fuchs J."/>
            <person name="Jenkins J."/>
            <person name="Haas F.B."/>
            <person name="Piednoel M."/>
            <person name="Gundlach H."/>
            <person name="Van Bel M."/>
            <person name="Meyberg R."/>
            <person name="Vives C."/>
            <person name="Morata J."/>
            <person name="Symeonidi A."/>
            <person name="Hiss M."/>
            <person name="Muchero W."/>
            <person name="Kamisugi Y."/>
            <person name="Saleh O."/>
            <person name="Blanc G."/>
            <person name="Decker E.L."/>
            <person name="van Gessel N."/>
            <person name="Grimwood J."/>
            <person name="Hayes R.D."/>
            <person name="Graham S.W."/>
            <person name="Gunter L.E."/>
            <person name="McDaniel S.F."/>
            <person name="Hoernstein S.N.W."/>
            <person name="Larsson A."/>
            <person name="Li F.W."/>
            <person name="Perroud P.F."/>
            <person name="Phillips J."/>
            <person name="Ranjan P."/>
            <person name="Rokshar D.S."/>
            <person name="Rothfels C.J."/>
            <person name="Schneider L."/>
            <person name="Shu S."/>
            <person name="Stevenson D.W."/>
            <person name="Thummler F."/>
            <person name="Tillich M."/>
            <person name="Villarreal Aguilar J.C."/>
            <person name="Widiez T."/>
            <person name="Wong G.K."/>
            <person name="Wymore A."/>
            <person name="Zhang Y."/>
            <person name="Zimmer A.D."/>
            <person name="Quatrano R.S."/>
            <person name="Mayer K.F.X."/>
            <person name="Goodstein D."/>
            <person name="Casacuberta J.M."/>
            <person name="Vandepoele K."/>
            <person name="Reski R."/>
            <person name="Cuming A.C."/>
            <person name="Tuskan G.A."/>
            <person name="Maumus F."/>
            <person name="Salse J."/>
            <person name="Schmutz J."/>
            <person name="Rensing S.A."/>
        </authorList>
    </citation>
    <scope>NUCLEOTIDE SEQUENCE [LARGE SCALE GENOMIC DNA]</scope>
    <source>
        <strain evidence="2 3">cv. Gransden 2004</strain>
    </source>
</reference>
<organism evidence="1">
    <name type="scientific">Physcomitrium patens</name>
    <name type="common">Spreading-leaved earth moss</name>
    <name type="synonym">Physcomitrella patens</name>
    <dbReference type="NCBI Taxonomy" id="3218"/>
    <lineage>
        <taxon>Eukaryota</taxon>
        <taxon>Viridiplantae</taxon>
        <taxon>Streptophyta</taxon>
        <taxon>Embryophyta</taxon>
        <taxon>Bryophyta</taxon>
        <taxon>Bryophytina</taxon>
        <taxon>Bryopsida</taxon>
        <taxon>Funariidae</taxon>
        <taxon>Funariales</taxon>
        <taxon>Funariaceae</taxon>
        <taxon>Physcomitrium</taxon>
    </lineage>
</organism>